<dbReference type="CDD" id="cd06349">
    <property type="entry name" value="PBP1_ABC_HAAT-like"/>
    <property type="match status" value="1"/>
</dbReference>
<keyword evidence="3 5" id="KW-0732">Signal</keyword>
<keyword evidence="4" id="KW-0029">Amino-acid transport</keyword>
<evidence type="ECO:0000256" key="4">
    <source>
        <dbReference type="ARBA" id="ARBA00022970"/>
    </source>
</evidence>
<dbReference type="InterPro" id="IPR028082">
    <property type="entry name" value="Peripla_BP_I"/>
</dbReference>
<dbReference type="Proteomes" id="UP000198508">
    <property type="component" value="Unassembled WGS sequence"/>
</dbReference>
<name>A0A1I0HKE3_9FIRM</name>
<dbReference type="GO" id="GO:0006865">
    <property type="term" value="P:amino acid transport"/>
    <property type="evidence" value="ECO:0007669"/>
    <property type="project" value="UniProtKB-KW"/>
</dbReference>
<evidence type="ECO:0000256" key="3">
    <source>
        <dbReference type="ARBA" id="ARBA00022729"/>
    </source>
</evidence>
<feature type="domain" description="Leucine-binding protein" evidence="6">
    <location>
        <begin position="50"/>
        <end position="383"/>
    </location>
</feature>
<dbReference type="PROSITE" id="PS51257">
    <property type="entry name" value="PROKAR_LIPOPROTEIN"/>
    <property type="match status" value="1"/>
</dbReference>
<evidence type="ECO:0000259" key="6">
    <source>
        <dbReference type="Pfam" id="PF13458"/>
    </source>
</evidence>
<dbReference type="InterPro" id="IPR028081">
    <property type="entry name" value="Leu-bd"/>
</dbReference>
<dbReference type="AlphaFoldDB" id="A0A1I0HKE3"/>
<dbReference type="EMBL" id="FOIM01000016">
    <property type="protein sequence ID" value="SET84397.1"/>
    <property type="molecule type" value="Genomic_DNA"/>
</dbReference>
<evidence type="ECO:0000256" key="1">
    <source>
        <dbReference type="ARBA" id="ARBA00010062"/>
    </source>
</evidence>
<sequence length="413" mass="44029">MKKMRKFAALVLTVCMTVGLAACGAKSEETPAAAKEASADIQTESAGGDTYKIGMYQVMSGANAIYGEEALNALNMVVDEINSRGGLNGAKVEVVVYDDQGSPEEAVKAVTKLINVDKIDACISSCVSSCILASAGALNDAKIITFGTGLSPTYMNQGWDYVFRACVNSDFVAPLTVDLAKDLNVTNVAIFRGQDESAIATAKTFASTCEANGLSVVTEEAYNEGDSDFSGQITKIMNSGADAVFMSTVGATYGVFIKQLRQYGFEGIILNKEALPSDAVQVAGEAADYVAFSAPYLTYASVEECDDPNIKEFLTKYQEKFGTIPATDCAYRVYDSLIVLREAAEKAGTNEHEAVKNAVNQISGLQGLGGVLDYTDGSGEGLHNFKEFIRVDGKNVLLKEWMESDAYAAWQAK</sequence>
<dbReference type="InterPro" id="IPR000709">
    <property type="entry name" value="Leu_Ile_Val-bd"/>
</dbReference>
<protein>
    <submittedName>
        <fullName evidence="7">Amino acid/amide ABC transporter substrate-binding protein, HAAT family</fullName>
    </submittedName>
</protein>
<evidence type="ECO:0000313" key="7">
    <source>
        <dbReference type="EMBL" id="SET84397.1"/>
    </source>
</evidence>
<dbReference type="Gene3D" id="3.40.50.2300">
    <property type="match status" value="2"/>
</dbReference>
<organism evidence="7 8">
    <name type="scientific">Enterocloster lavalensis</name>
    <dbReference type="NCBI Taxonomy" id="460384"/>
    <lineage>
        <taxon>Bacteria</taxon>
        <taxon>Bacillati</taxon>
        <taxon>Bacillota</taxon>
        <taxon>Clostridia</taxon>
        <taxon>Lachnospirales</taxon>
        <taxon>Lachnospiraceae</taxon>
        <taxon>Enterocloster</taxon>
    </lineage>
</organism>
<keyword evidence="2" id="KW-0813">Transport</keyword>
<comment type="similarity">
    <text evidence="1">Belongs to the leucine-binding protein family.</text>
</comment>
<proteinExistence type="inferred from homology"/>
<gene>
    <name evidence="7" type="ORF">SAMN05216313_11693</name>
</gene>
<dbReference type="PANTHER" id="PTHR30483">
    <property type="entry name" value="LEUCINE-SPECIFIC-BINDING PROTEIN"/>
    <property type="match status" value="1"/>
</dbReference>
<feature type="signal peptide" evidence="5">
    <location>
        <begin position="1"/>
        <end position="21"/>
    </location>
</feature>
<dbReference type="SUPFAM" id="SSF53822">
    <property type="entry name" value="Periplasmic binding protein-like I"/>
    <property type="match status" value="1"/>
</dbReference>
<dbReference type="Pfam" id="PF13458">
    <property type="entry name" value="Peripla_BP_6"/>
    <property type="match status" value="1"/>
</dbReference>
<evidence type="ECO:0000313" key="8">
    <source>
        <dbReference type="Proteomes" id="UP000198508"/>
    </source>
</evidence>
<keyword evidence="8" id="KW-1185">Reference proteome</keyword>
<feature type="chain" id="PRO_5038573486" evidence="5">
    <location>
        <begin position="22"/>
        <end position="413"/>
    </location>
</feature>
<dbReference type="RefSeq" id="WP_092365569.1">
    <property type="nucleotide sequence ID" value="NZ_DAINWJ010000201.1"/>
</dbReference>
<dbReference type="PANTHER" id="PTHR30483:SF6">
    <property type="entry name" value="PERIPLASMIC BINDING PROTEIN OF ABC TRANSPORTER FOR NATURAL AMINO ACIDS"/>
    <property type="match status" value="1"/>
</dbReference>
<accession>A0A1I0HKE3</accession>
<evidence type="ECO:0000256" key="2">
    <source>
        <dbReference type="ARBA" id="ARBA00022448"/>
    </source>
</evidence>
<dbReference type="STRING" id="460384.SAMN05216313_11693"/>
<dbReference type="PRINTS" id="PR00337">
    <property type="entry name" value="LEUILEVALBP"/>
</dbReference>
<reference evidence="8" key="1">
    <citation type="submission" date="2016-10" db="EMBL/GenBank/DDBJ databases">
        <authorList>
            <person name="Varghese N."/>
            <person name="Submissions S."/>
        </authorList>
    </citation>
    <scope>NUCLEOTIDE SEQUENCE [LARGE SCALE GENOMIC DNA]</scope>
    <source>
        <strain evidence="8">NLAE-zl-G277</strain>
    </source>
</reference>
<dbReference type="InterPro" id="IPR051010">
    <property type="entry name" value="BCAA_transport"/>
</dbReference>
<evidence type="ECO:0000256" key="5">
    <source>
        <dbReference type="SAM" id="SignalP"/>
    </source>
</evidence>